<evidence type="ECO:0000313" key="2">
    <source>
        <dbReference type="Proteomes" id="UP000076925"/>
    </source>
</evidence>
<dbReference type="STRING" id="128403.WA1_03085"/>
<accession>A0A139XHH2</accession>
<keyword evidence="2" id="KW-1185">Reference proteome</keyword>
<organism evidence="1 2">
    <name type="scientific">Scytonema hofmannii PCC 7110</name>
    <dbReference type="NCBI Taxonomy" id="128403"/>
    <lineage>
        <taxon>Bacteria</taxon>
        <taxon>Bacillati</taxon>
        <taxon>Cyanobacteriota</taxon>
        <taxon>Cyanophyceae</taxon>
        <taxon>Nostocales</taxon>
        <taxon>Scytonemataceae</taxon>
        <taxon>Scytonema</taxon>
    </lineage>
</organism>
<name>A0A139XHH2_9CYAN</name>
<evidence type="ECO:0000313" key="1">
    <source>
        <dbReference type="EMBL" id="KYC44135.1"/>
    </source>
</evidence>
<reference evidence="1 2" key="1">
    <citation type="journal article" date="2013" name="Genome Biol. Evol.">
        <title>Genomes of Stigonematalean cyanobacteria (subsection V) and the evolution of oxygenic photosynthesis from prokaryotes to plastids.</title>
        <authorList>
            <person name="Dagan T."/>
            <person name="Roettger M."/>
            <person name="Stucken K."/>
            <person name="Landan G."/>
            <person name="Koch R."/>
            <person name="Major P."/>
            <person name="Gould S.B."/>
            <person name="Goremykin V.V."/>
            <person name="Rippka R."/>
            <person name="Tandeau de Marsac N."/>
            <person name="Gugger M."/>
            <person name="Lockhart P.J."/>
            <person name="Allen J.F."/>
            <person name="Brune I."/>
            <person name="Maus I."/>
            <person name="Puhler A."/>
            <person name="Martin W.F."/>
        </authorList>
    </citation>
    <scope>NUCLEOTIDE SEQUENCE [LARGE SCALE GENOMIC DNA]</scope>
    <source>
        <strain evidence="1 2">PCC 7110</strain>
    </source>
</reference>
<dbReference type="AlphaFoldDB" id="A0A139XHH2"/>
<protein>
    <submittedName>
        <fullName evidence="1">Uncharacterized protein</fullName>
    </submittedName>
</protein>
<dbReference type="Proteomes" id="UP000076925">
    <property type="component" value="Unassembled WGS sequence"/>
</dbReference>
<dbReference type="EMBL" id="ANNX02000012">
    <property type="protein sequence ID" value="KYC44135.1"/>
    <property type="molecule type" value="Genomic_DNA"/>
</dbReference>
<sequence length="67" mass="7928">MHHRFIEKIKAQKIDCFVGWALPALSTRTHILTFDSQINVQLTLMQSDLRNLVQKNAQLNEQYIDRF</sequence>
<gene>
    <name evidence="1" type="ORF">WA1_03085</name>
</gene>
<comment type="caution">
    <text evidence="1">The sequence shown here is derived from an EMBL/GenBank/DDBJ whole genome shotgun (WGS) entry which is preliminary data.</text>
</comment>
<proteinExistence type="predicted"/>